<dbReference type="RefSeq" id="WP_008069806.1">
    <property type="nucleotide sequence ID" value="NZ_AQWK01000003.1"/>
</dbReference>
<dbReference type="Gene3D" id="2.40.30.170">
    <property type="match status" value="1"/>
</dbReference>
<dbReference type="GO" id="GO:0005886">
    <property type="term" value="C:plasma membrane"/>
    <property type="evidence" value="ECO:0007669"/>
    <property type="project" value="TreeGrafter"/>
</dbReference>
<gene>
    <name evidence="1" type="ORF">Y88_2359</name>
</gene>
<dbReference type="Proteomes" id="UP000004728">
    <property type="component" value="Unassembled WGS sequence"/>
</dbReference>
<dbReference type="STRING" id="983920.Y88_2359"/>
<protein>
    <submittedName>
        <fullName evidence="1">Uncharacterized protein</fullName>
    </submittedName>
</protein>
<accession>F1Z6D7</accession>
<comment type="caution">
    <text evidence="1">The sequence shown here is derived from an EMBL/GenBank/DDBJ whole genome shotgun (WGS) entry which is preliminary data.</text>
</comment>
<name>F1Z6D7_9SPHN</name>
<dbReference type="HOGENOM" id="CLU_018816_6_0_5"/>
<organism evidence="1 2">
    <name type="scientific">Novosphingobium nitrogenifigens DSM 19370</name>
    <dbReference type="NCBI Taxonomy" id="983920"/>
    <lineage>
        <taxon>Bacteria</taxon>
        <taxon>Pseudomonadati</taxon>
        <taxon>Pseudomonadota</taxon>
        <taxon>Alphaproteobacteria</taxon>
        <taxon>Sphingomonadales</taxon>
        <taxon>Sphingomonadaceae</taxon>
        <taxon>Novosphingobium</taxon>
    </lineage>
</organism>
<dbReference type="eggNOG" id="COG1566">
    <property type="taxonomic scope" value="Bacteria"/>
</dbReference>
<dbReference type="Gene3D" id="2.40.50.100">
    <property type="match status" value="1"/>
</dbReference>
<dbReference type="OrthoDB" id="9778236at2"/>
<keyword evidence="2" id="KW-1185">Reference proteome</keyword>
<proteinExistence type="predicted"/>
<dbReference type="EMBL" id="AEWJ01000024">
    <property type="protein sequence ID" value="EGD59919.1"/>
    <property type="molecule type" value="Genomic_DNA"/>
</dbReference>
<dbReference type="PANTHER" id="PTHR30438">
    <property type="entry name" value="36 KDA ANTIGEN-RELATED"/>
    <property type="match status" value="1"/>
</dbReference>
<dbReference type="AlphaFoldDB" id="F1Z6D7"/>
<reference evidence="1 2" key="1">
    <citation type="journal article" date="2012" name="J. Bacteriol.">
        <title>Draft Genome Sequence of Novosphingobium nitrogenifigens Y88T.</title>
        <authorList>
            <person name="Strabala T.J."/>
            <person name="Macdonald L."/>
            <person name="Liu V."/>
            <person name="Smit A.M."/>
        </authorList>
    </citation>
    <scope>NUCLEOTIDE SEQUENCE [LARGE SCALE GENOMIC DNA]</scope>
    <source>
        <strain evidence="1 2">DSM 19370</strain>
    </source>
</reference>
<sequence length="331" mass="34697">MASRLQTVLVPVAALALVGGGAAWWRTQSHETLPAGIIGSNGRIELKRTDVAVKYPGRLVALRVDEGDEVHAGDVIAEEDPADTLAQLKGAQASRERAMAAQDRASGETGARESQAGLAAIDLHQTEKLAAQHMISPVELDQRRLAYAGATAGVAAAHGGVAEAHGAIAEADAAIDRLKTVLADLRIVAPGKPGTRYTVEYRVVENGAVLPSGGRIVSLLNPDDVSLTLFLPAATVARLAVGDEARVLPEGMGRAVPARITFIAPDAQFTPKFVETASEREKLTYRVKLTVTPEGIRALGGKLKAGMTADGYVRTDTHVAWPDFGGKTNGN</sequence>
<evidence type="ECO:0000313" key="2">
    <source>
        <dbReference type="Proteomes" id="UP000004728"/>
    </source>
</evidence>
<dbReference type="PANTHER" id="PTHR30438:SF2">
    <property type="entry name" value="MEMBRANE PROTEIN"/>
    <property type="match status" value="1"/>
</dbReference>
<dbReference type="InParanoid" id="F1Z6D7"/>
<evidence type="ECO:0000313" key="1">
    <source>
        <dbReference type="EMBL" id="EGD59919.1"/>
    </source>
</evidence>